<name>A0ABR1F2X3_9ASCO</name>
<dbReference type="Pfam" id="PF11957">
    <property type="entry name" value="efThoc1"/>
    <property type="match status" value="1"/>
</dbReference>
<dbReference type="GeneID" id="90036685"/>
<dbReference type="PANTHER" id="PTHR13265:SF0">
    <property type="entry name" value="HPR1"/>
    <property type="match status" value="1"/>
</dbReference>
<keyword evidence="3" id="KW-1185">Reference proteome</keyword>
<feature type="region of interest" description="Disordered" evidence="1">
    <location>
        <begin position="262"/>
        <end position="295"/>
    </location>
</feature>
<dbReference type="EMBL" id="JBBJBU010000009">
    <property type="protein sequence ID" value="KAK7204184.1"/>
    <property type="molecule type" value="Genomic_DNA"/>
</dbReference>
<evidence type="ECO:0000256" key="1">
    <source>
        <dbReference type="SAM" id="MobiDB-lite"/>
    </source>
</evidence>
<dbReference type="RefSeq" id="XP_064767217.1">
    <property type="nucleotide sequence ID" value="XM_064911173.1"/>
</dbReference>
<dbReference type="PANTHER" id="PTHR13265">
    <property type="entry name" value="THO COMPLEX SUBUNIT 1"/>
    <property type="match status" value="1"/>
</dbReference>
<organism evidence="2 3">
    <name type="scientific">Myxozyma melibiosi</name>
    <dbReference type="NCBI Taxonomy" id="54550"/>
    <lineage>
        <taxon>Eukaryota</taxon>
        <taxon>Fungi</taxon>
        <taxon>Dikarya</taxon>
        <taxon>Ascomycota</taxon>
        <taxon>Saccharomycotina</taxon>
        <taxon>Lipomycetes</taxon>
        <taxon>Lipomycetales</taxon>
        <taxon>Lipomycetaceae</taxon>
        <taxon>Myxozyma</taxon>
    </lineage>
</organism>
<proteinExistence type="predicted"/>
<reference evidence="2 3" key="1">
    <citation type="submission" date="2024-03" db="EMBL/GenBank/DDBJ databases">
        <title>Genome-scale model development and genomic sequencing of the oleaginous clade Lipomyces.</title>
        <authorList>
            <consortium name="Lawrence Berkeley National Laboratory"/>
            <person name="Czajka J.J."/>
            <person name="Han Y."/>
            <person name="Kim J."/>
            <person name="Mondo S.J."/>
            <person name="Hofstad B.A."/>
            <person name="Robles A."/>
            <person name="Haridas S."/>
            <person name="Riley R."/>
            <person name="LaButti K."/>
            <person name="Pangilinan J."/>
            <person name="Andreopoulos W."/>
            <person name="Lipzen A."/>
            <person name="Yan J."/>
            <person name="Wang M."/>
            <person name="Ng V."/>
            <person name="Grigoriev I.V."/>
            <person name="Spatafora J.W."/>
            <person name="Magnuson J.K."/>
            <person name="Baker S.E."/>
            <person name="Pomraning K.R."/>
        </authorList>
    </citation>
    <scope>NUCLEOTIDE SEQUENCE [LARGE SCALE GENOMIC DNA]</scope>
    <source>
        <strain evidence="2 3">Phaff 52-87</strain>
    </source>
</reference>
<dbReference type="Proteomes" id="UP001498771">
    <property type="component" value="Unassembled WGS sequence"/>
</dbReference>
<evidence type="ECO:0000313" key="3">
    <source>
        <dbReference type="Proteomes" id="UP001498771"/>
    </source>
</evidence>
<evidence type="ECO:0000313" key="2">
    <source>
        <dbReference type="EMBL" id="KAK7204184.1"/>
    </source>
</evidence>
<sequence length="535" mass="61736">MESSSGDECQTKEMETIERLIVSIPQYDNPLRSPLPIEAPIDALTEDFVTQISTGSPLRSITQIFESTGKFLLYKYAALEDEDRKISRLCQLIDVIWILSRKDLGHVELRLVHEFLEDLFDIQTIDWCQTFWPFLEYRESRIASNLNGARRPGTDLIRICNALLKRLSKTQHSSFAGRILIFLGKAFPLSERSGVNQRGEFDIENTTQWDQDVDDKVYSYFWDLQKYFADPLALFTQQAERSKFQERLTLVLAELKKYSNVGVPSEKSSSSTSNTNSGNENGPVQMKDRSSISEGDEERYVPKWLTSKSLFELELNDTLFRRTIYSQIYFICDLIIGNMQQAEGIRNKSVQYAQIADPDFMKFISEVQDSLTKTQTSRTIDLDSAFIRSLKVVVARDKNWQNWKRQNTPSFEKPSLSSDALESASDTLAKQKGLKRPYQFMMGTPALSRLYKEATGLELLRNRKKFEIPEPTEYHAKVKKLKEVGEEGGDHADIDYELLSSVEWRGLRIARMHGLWGQFDKMNERSIDAIFREKE</sequence>
<comment type="caution">
    <text evidence="2">The sequence shown here is derived from an EMBL/GenBank/DDBJ whole genome shotgun (WGS) entry which is preliminary data.</text>
</comment>
<accession>A0ABR1F2X3</accession>
<gene>
    <name evidence="2" type="ORF">BZA70DRAFT_268585</name>
</gene>
<protein>
    <submittedName>
        <fullName evidence="2">THO complex, subunit THOC1</fullName>
    </submittedName>
</protein>
<feature type="compositionally biased region" description="Low complexity" evidence="1">
    <location>
        <begin position="262"/>
        <end position="283"/>
    </location>
</feature>
<dbReference type="InterPro" id="IPR021861">
    <property type="entry name" value="THO_THOC1"/>
</dbReference>